<keyword evidence="2" id="KW-1185">Reference proteome</keyword>
<protein>
    <submittedName>
        <fullName evidence="1">Uncharacterized protein</fullName>
    </submittedName>
</protein>
<sequence>MEKASPSEKLQMELARESLIAISSSVPEDVAGAQPESPKTATASLLLNGDFAEKYRSELMSISLQSPELKGSPLLNGDSAEKYRSELISLSFQSPEPKGLPVVGNP</sequence>
<accession>A0ACB9QE94</accession>
<organism evidence="1 2">
    <name type="scientific">Melastoma candidum</name>
    <dbReference type="NCBI Taxonomy" id="119954"/>
    <lineage>
        <taxon>Eukaryota</taxon>
        <taxon>Viridiplantae</taxon>
        <taxon>Streptophyta</taxon>
        <taxon>Embryophyta</taxon>
        <taxon>Tracheophyta</taxon>
        <taxon>Spermatophyta</taxon>
        <taxon>Magnoliopsida</taxon>
        <taxon>eudicotyledons</taxon>
        <taxon>Gunneridae</taxon>
        <taxon>Pentapetalae</taxon>
        <taxon>rosids</taxon>
        <taxon>malvids</taxon>
        <taxon>Myrtales</taxon>
        <taxon>Melastomataceae</taxon>
        <taxon>Melastomatoideae</taxon>
        <taxon>Melastomateae</taxon>
        <taxon>Melastoma</taxon>
    </lineage>
</organism>
<dbReference type="Proteomes" id="UP001057402">
    <property type="component" value="Chromosome 6"/>
</dbReference>
<comment type="caution">
    <text evidence="1">The sequence shown here is derived from an EMBL/GenBank/DDBJ whole genome shotgun (WGS) entry which is preliminary data.</text>
</comment>
<gene>
    <name evidence="1" type="ORF">MLD38_020831</name>
</gene>
<evidence type="ECO:0000313" key="2">
    <source>
        <dbReference type="Proteomes" id="UP001057402"/>
    </source>
</evidence>
<dbReference type="EMBL" id="CM042885">
    <property type="protein sequence ID" value="KAI4364781.1"/>
    <property type="molecule type" value="Genomic_DNA"/>
</dbReference>
<name>A0ACB9QE94_9MYRT</name>
<reference evidence="2" key="1">
    <citation type="journal article" date="2023" name="Front. Plant Sci.">
        <title>Chromosomal-level genome assembly of Melastoma candidum provides insights into trichome evolution.</title>
        <authorList>
            <person name="Zhong Y."/>
            <person name="Wu W."/>
            <person name="Sun C."/>
            <person name="Zou P."/>
            <person name="Liu Y."/>
            <person name="Dai S."/>
            <person name="Zhou R."/>
        </authorList>
    </citation>
    <scope>NUCLEOTIDE SEQUENCE [LARGE SCALE GENOMIC DNA]</scope>
</reference>
<evidence type="ECO:0000313" key="1">
    <source>
        <dbReference type="EMBL" id="KAI4364781.1"/>
    </source>
</evidence>
<proteinExistence type="predicted"/>